<feature type="region of interest" description="Disordered" evidence="7">
    <location>
        <begin position="187"/>
        <end position="206"/>
    </location>
</feature>
<dbReference type="HOGENOM" id="CLU_481000_0_0_1"/>
<evidence type="ECO:0000256" key="3">
    <source>
        <dbReference type="ARBA" id="ARBA00022525"/>
    </source>
</evidence>
<dbReference type="Proteomes" id="UP000011087">
    <property type="component" value="Unassembled WGS sequence"/>
</dbReference>
<evidence type="ECO:0000256" key="8">
    <source>
        <dbReference type="SAM" id="Phobius"/>
    </source>
</evidence>
<gene>
    <name evidence="9" type="ORF">GUITHDRAFT_90725</name>
</gene>
<dbReference type="eggNOG" id="KOG3160">
    <property type="taxonomic scope" value="Eukaryota"/>
</dbReference>
<evidence type="ECO:0000256" key="1">
    <source>
        <dbReference type="ARBA" id="ARBA00004613"/>
    </source>
</evidence>
<dbReference type="EnsemblProtists" id="EKX33476">
    <property type="protein sequence ID" value="EKX33476"/>
    <property type="gene ID" value="GUITHDRAFT_90725"/>
</dbReference>
<reference evidence="10" key="3">
    <citation type="submission" date="2015-06" db="UniProtKB">
        <authorList>
            <consortium name="EnsemblProtists"/>
        </authorList>
    </citation>
    <scope>IDENTIFICATION</scope>
</reference>
<dbReference type="STRING" id="905079.L1IB38"/>
<accession>L1IB38</accession>
<keyword evidence="5" id="KW-0325">Glycoprotein</keyword>
<proteinExistence type="inferred from homology"/>
<dbReference type="KEGG" id="gtt:GUITHDRAFT_90725"/>
<keyword evidence="3" id="KW-0964">Secreted</keyword>
<evidence type="ECO:0000313" key="9">
    <source>
        <dbReference type="EMBL" id="EKX33476.1"/>
    </source>
</evidence>
<dbReference type="PANTHER" id="PTHR13234:SF8">
    <property type="entry name" value="GAMMA-INTERFERON-INDUCIBLE LYSOSOMAL THIOL REDUCTASE"/>
    <property type="match status" value="1"/>
</dbReference>
<dbReference type="OrthoDB" id="958254at2759"/>
<dbReference type="Pfam" id="PF03227">
    <property type="entry name" value="GILT"/>
    <property type="match status" value="1"/>
</dbReference>
<evidence type="ECO:0000256" key="2">
    <source>
        <dbReference type="ARBA" id="ARBA00005679"/>
    </source>
</evidence>
<protein>
    <recommendedName>
        <fullName evidence="12">Gamma-interferon-inducible lysosomal thiol reductase</fullName>
    </recommendedName>
</protein>
<keyword evidence="8" id="KW-0472">Membrane</keyword>
<evidence type="ECO:0008006" key="12">
    <source>
        <dbReference type="Google" id="ProtNLM"/>
    </source>
</evidence>
<evidence type="ECO:0000256" key="6">
    <source>
        <dbReference type="SAM" id="Coils"/>
    </source>
</evidence>
<evidence type="ECO:0000313" key="10">
    <source>
        <dbReference type="EnsemblProtists" id="EKX33476"/>
    </source>
</evidence>
<evidence type="ECO:0000313" key="11">
    <source>
        <dbReference type="Proteomes" id="UP000011087"/>
    </source>
</evidence>
<keyword evidence="6" id="KW-0175">Coiled coil</keyword>
<dbReference type="EMBL" id="JH993140">
    <property type="protein sequence ID" value="EKX33476.1"/>
    <property type="molecule type" value="Genomic_DNA"/>
</dbReference>
<evidence type="ECO:0000256" key="7">
    <source>
        <dbReference type="SAM" id="MobiDB-lite"/>
    </source>
</evidence>
<dbReference type="PANTHER" id="PTHR13234">
    <property type="entry name" value="GAMMA-INTERFERON INDUCIBLE LYSOSOMAL THIOL REDUCTASE GILT"/>
    <property type="match status" value="1"/>
</dbReference>
<comment type="similarity">
    <text evidence="2">Belongs to the GILT family.</text>
</comment>
<organism evidence="9">
    <name type="scientific">Guillardia theta (strain CCMP2712)</name>
    <name type="common">Cryptophyte</name>
    <dbReference type="NCBI Taxonomy" id="905079"/>
    <lineage>
        <taxon>Eukaryota</taxon>
        <taxon>Cryptophyceae</taxon>
        <taxon>Pyrenomonadales</taxon>
        <taxon>Geminigeraceae</taxon>
        <taxon>Guillardia</taxon>
    </lineage>
</organism>
<sequence>MAAAELTPLLGNINSTRIRFAIPLILVAVLALVGVHFTRSQRGSVLAFKNPIGSGDGVVPEKDLSFVKSEEAHFAASKQLDDVAARSNMNDFFDSIGKKQQMEHVRIMNTASSGDNSLNNYFDKLANKYHSERRAHYSARLHNHPGMLHHAEMGGHSGDLTGAVDHVNHLAQNSLDQQSQAKILAQRAQRRAAEEASREEGHEKRMRYLQEKNRDKQVQRAVRDLSKDSNHQPAAPSMKMRMIQNLKTQKYVEAQRARANAEKADEEKKEKNQLKKVGDWIKAQNNAAKKTKQEEIEKFDEQKNDLKQYLDTITKKHKQEKEAEEEKQSEITSKVRALKRRMSATKRSNEEKPFQIKKVNGKVELGFYMESMCPGCKYYTSTVLKDLITNTDFNKLVDFKLYPYGNGRISGDSIQCQHGEPECEGNTILACMQSLYPVTETDPGFARAFVCMEESDKLPAEEAKRCSQEGKLDYDRIMTCARGDEGKRLAMDAARATENLNPPHEYAPWVTLAGQPLRDSAYDLQSVVCQSSTLSQGNPICSSSALKISSSQILRASSETRSVCRPN</sequence>
<evidence type="ECO:0000256" key="5">
    <source>
        <dbReference type="ARBA" id="ARBA00023180"/>
    </source>
</evidence>
<evidence type="ECO:0000256" key="4">
    <source>
        <dbReference type="ARBA" id="ARBA00022729"/>
    </source>
</evidence>
<reference evidence="9 11" key="1">
    <citation type="journal article" date="2012" name="Nature">
        <title>Algal genomes reveal evolutionary mosaicism and the fate of nucleomorphs.</title>
        <authorList>
            <consortium name="DOE Joint Genome Institute"/>
            <person name="Curtis B.A."/>
            <person name="Tanifuji G."/>
            <person name="Burki F."/>
            <person name="Gruber A."/>
            <person name="Irimia M."/>
            <person name="Maruyama S."/>
            <person name="Arias M.C."/>
            <person name="Ball S.G."/>
            <person name="Gile G.H."/>
            <person name="Hirakawa Y."/>
            <person name="Hopkins J.F."/>
            <person name="Kuo A."/>
            <person name="Rensing S.A."/>
            <person name="Schmutz J."/>
            <person name="Symeonidi A."/>
            <person name="Elias M."/>
            <person name="Eveleigh R.J."/>
            <person name="Herman E.K."/>
            <person name="Klute M.J."/>
            <person name="Nakayama T."/>
            <person name="Obornik M."/>
            <person name="Reyes-Prieto A."/>
            <person name="Armbrust E.V."/>
            <person name="Aves S.J."/>
            <person name="Beiko R.G."/>
            <person name="Coutinho P."/>
            <person name="Dacks J.B."/>
            <person name="Durnford D.G."/>
            <person name="Fast N.M."/>
            <person name="Green B.R."/>
            <person name="Grisdale C.J."/>
            <person name="Hempel F."/>
            <person name="Henrissat B."/>
            <person name="Hoppner M.P."/>
            <person name="Ishida K."/>
            <person name="Kim E."/>
            <person name="Koreny L."/>
            <person name="Kroth P.G."/>
            <person name="Liu Y."/>
            <person name="Malik S.B."/>
            <person name="Maier U.G."/>
            <person name="McRose D."/>
            <person name="Mock T."/>
            <person name="Neilson J.A."/>
            <person name="Onodera N.T."/>
            <person name="Poole A.M."/>
            <person name="Pritham E.J."/>
            <person name="Richards T.A."/>
            <person name="Rocap G."/>
            <person name="Roy S.W."/>
            <person name="Sarai C."/>
            <person name="Schaack S."/>
            <person name="Shirato S."/>
            <person name="Slamovits C.H."/>
            <person name="Spencer D.F."/>
            <person name="Suzuki S."/>
            <person name="Worden A.Z."/>
            <person name="Zauner S."/>
            <person name="Barry K."/>
            <person name="Bell C."/>
            <person name="Bharti A.K."/>
            <person name="Crow J.A."/>
            <person name="Grimwood J."/>
            <person name="Kramer R."/>
            <person name="Lindquist E."/>
            <person name="Lucas S."/>
            <person name="Salamov A."/>
            <person name="McFadden G.I."/>
            <person name="Lane C.E."/>
            <person name="Keeling P.J."/>
            <person name="Gray M.W."/>
            <person name="Grigoriev I.V."/>
            <person name="Archibald J.M."/>
        </authorList>
    </citation>
    <scope>NUCLEOTIDE SEQUENCE</scope>
    <source>
        <strain evidence="9 11">CCMP2712</strain>
    </source>
</reference>
<dbReference type="GO" id="GO:0005576">
    <property type="term" value="C:extracellular region"/>
    <property type="evidence" value="ECO:0007669"/>
    <property type="project" value="UniProtKB-SubCell"/>
</dbReference>
<dbReference type="RefSeq" id="XP_005820456.1">
    <property type="nucleotide sequence ID" value="XM_005820399.1"/>
</dbReference>
<dbReference type="AlphaFoldDB" id="L1IB38"/>
<comment type="subcellular location">
    <subcellularLocation>
        <location evidence="1">Secreted</location>
    </subcellularLocation>
</comment>
<feature type="coiled-coil region" evidence="6">
    <location>
        <begin position="251"/>
        <end position="341"/>
    </location>
</feature>
<name>L1IB38_GUITC</name>
<dbReference type="InterPro" id="IPR004911">
    <property type="entry name" value="Interferon-induced_GILT"/>
</dbReference>
<dbReference type="GeneID" id="17290205"/>
<feature type="compositionally biased region" description="Basic and acidic residues" evidence="7">
    <location>
        <begin position="191"/>
        <end position="206"/>
    </location>
</feature>
<dbReference type="GO" id="GO:0016671">
    <property type="term" value="F:oxidoreductase activity, acting on a sulfur group of donors, disulfide as acceptor"/>
    <property type="evidence" value="ECO:0007669"/>
    <property type="project" value="InterPro"/>
</dbReference>
<feature type="transmembrane region" description="Helical" evidence="8">
    <location>
        <begin position="20"/>
        <end position="38"/>
    </location>
</feature>
<keyword evidence="8" id="KW-1133">Transmembrane helix</keyword>
<dbReference type="PaxDb" id="55529-EKX33476"/>
<reference evidence="11" key="2">
    <citation type="submission" date="2012-11" db="EMBL/GenBank/DDBJ databases">
        <authorList>
            <person name="Kuo A."/>
            <person name="Curtis B.A."/>
            <person name="Tanifuji G."/>
            <person name="Burki F."/>
            <person name="Gruber A."/>
            <person name="Irimia M."/>
            <person name="Maruyama S."/>
            <person name="Arias M.C."/>
            <person name="Ball S.G."/>
            <person name="Gile G.H."/>
            <person name="Hirakawa Y."/>
            <person name="Hopkins J.F."/>
            <person name="Rensing S.A."/>
            <person name="Schmutz J."/>
            <person name="Symeonidi A."/>
            <person name="Elias M."/>
            <person name="Eveleigh R.J."/>
            <person name="Herman E.K."/>
            <person name="Klute M.J."/>
            <person name="Nakayama T."/>
            <person name="Obornik M."/>
            <person name="Reyes-Prieto A."/>
            <person name="Armbrust E.V."/>
            <person name="Aves S.J."/>
            <person name="Beiko R.G."/>
            <person name="Coutinho P."/>
            <person name="Dacks J.B."/>
            <person name="Durnford D.G."/>
            <person name="Fast N.M."/>
            <person name="Green B.R."/>
            <person name="Grisdale C."/>
            <person name="Hempe F."/>
            <person name="Henrissat B."/>
            <person name="Hoppner M.P."/>
            <person name="Ishida K.-I."/>
            <person name="Kim E."/>
            <person name="Koreny L."/>
            <person name="Kroth P.G."/>
            <person name="Liu Y."/>
            <person name="Malik S.-B."/>
            <person name="Maier U.G."/>
            <person name="McRose D."/>
            <person name="Mock T."/>
            <person name="Neilson J.A."/>
            <person name="Onodera N.T."/>
            <person name="Poole A.M."/>
            <person name="Pritham E.J."/>
            <person name="Richards T.A."/>
            <person name="Rocap G."/>
            <person name="Roy S.W."/>
            <person name="Sarai C."/>
            <person name="Schaack S."/>
            <person name="Shirato S."/>
            <person name="Slamovits C.H."/>
            <person name="Spencer D.F."/>
            <person name="Suzuki S."/>
            <person name="Worden A.Z."/>
            <person name="Zauner S."/>
            <person name="Barry K."/>
            <person name="Bell C."/>
            <person name="Bharti A.K."/>
            <person name="Crow J.A."/>
            <person name="Grimwood J."/>
            <person name="Kramer R."/>
            <person name="Lindquist E."/>
            <person name="Lucas S."/>
            <person name="Salamov A."/>
            <person name="McFadden G.I."/>
            <person name="Lane C.E."/>
            <person name="Keeling P.J."/>
            <person name="Gray M.W."/>
            <person name="Grigoriev I.V."/>
            <person name="Archibald J.M."/>
        </authorList>
    </citation>
    <scope>NUCLEOTIDE SEQUENCE</scope>
    <source>
        <strain evidence="11">CCMP2712</strain>
    </source>
</reference>
<keyword evidence="4" id="KW-0732">Signal</keyword>
<keyword evidence="11" id="KW-1185">Reference proteome</keyword>
<keyword evidence="8" id="KW-0812">Transmembrane</keyword>